<dbReference type="eggNOG" id="KOG2342">
    <property type="taxonomic scope" value="Eukaryota"/>
</dbReference>
<dbReference type="Pfam" id="PF05742">
    <property type="entry name" value="TANGO2"/>
    <property type="match status" value="1"/>
</dbReference>
<sequence length="266" mass="30535">MERGRKHTDAAAEQRELAIKASLKFFRRVRSIRKAAWERDETGTYQILSGRCEETDGTWLGISIRGRVAFLVDAWPLLVNDRFIGAERRTLEFLESNESPEDFAKSLAADTGHTARNTQISYQLIVADIASNSMFYISKPSLSENGIVHIEPVGPGVHTLSSDGLDSEDGRRDLHLKNSFGEMINRERLPPIRELARIMYDPVRAYERVPLMSIFVVDMRIGSEHYGTRSTTALVVKRTNDVMFFERYREKFNDNWEDHDFAFTII</sequence>
<dbReference type="PANTHER" id="PTHR17985:SF8">
    <property type="entry name" value="TRANSPORT AND GOLGI ORGANIZATION PROTEIN 2 HOMOLOG"/>
    <property type="match status" value="1"/>
</dbReference>
<proteinExistence type="predicted"/>
<organism evidence="2">
    <name type="scientific">Arabidopsis lyrata subsp. lyrata</name>
    <name type="common">Lyre-leaved rock-cress</name>
    <dbReference type="NCBI Taxonomy" id="81972"/>
    <lineage>
        <taxon>Eukaryota</taxon>
        <taxon>Viridiplantae</taxon>
        <taxon>Streptophyta</taxon>
        <taxon>Embryophyta</taxon>
        <taxon>Tracheophyta</taxon>
        <taxon>Spermatophyta</taxon>
        <taxon>Magnoliopsida</taxon>
        <taxon>eudicotyledons</taxon>
        <taxon>Gunneridae</taxon>
        <taxon>Pentapetalae</taxon>
        <taxon>rosids</taxon>
        <taxon>malvids</taxon>
        <taxon>Brassicales</taxon>
        <taxon>Brassicaceae</taxon>
        <taxon>Camelineae</taxon>
        <taxon>Arabidopsis</taxon>
    </lineage>
</organism>
<evidence type="ECO:0000313" key="2">
    <source>
        <dbReference type="Proteomes" id="UP000008694"/>
    </source>
</evidence>
<name>D7KJ52_ARALL</name>
<evidence type="ECO:0000313" key="1">
    <source>
        <dbReference type="EMBL" id="EFH66664.1"/>
    </source>
</evidence>
<dbReference type="AlphaFoldDB" id="D7KJ52"/>
<protein>
    <submittedName>
        <fullName evidence="1">Uncharacterized protein</fullName>
    </submittedName>
</protein>
<reference evidence="2" key="1">
    <citation type="journal article" date="2011" name="Nat. Genet.">
        <title>The Arabidopsis lyrata genome sequence and the basis of rapid genome size change.</title>
        <authorList>
            <person name="Hu T.T."/>
            <person name="Pattyn P."/>
            <person name="Bakker E.G."/>
            <person name="Cao J."/>
            <person name="Cheng J.-F."/>
            <person name="Clark R.M."/>
            <person name="Fahlgren N."/>
            <person name="Fawcett J.A."/>
            <person name="Grimwood J."/>
            <person name="Gundlach H."/>
            <person name="Haberer G."/>
            <person name="Hollister J.D."/>
            <person name="Ossowski S."/>
            <person name="Ottilar R.P."/>
            <person name="Salamov A.A."/>
            <person name="Schneeberger K."/>
            <person name="Spannagl M."/>
            <person name="Wang X."/>
            <person name="Yang L."/>
            <person name="Nasrallah M.E."/>
            <person name="Bergelson J."/>
            <person name="Carrington J.C."/>
            <person name="Gaut B.S."/>
            <person name="Schmutz J."/>
            <person name="Mayer K.F.X."/>
            <person name="Van de Peer Y."/>
            <person name="Grigoriev I.V."/>
            <person name="Nordborg M."/>
            <person name="Weigel D."/>
            <person name="Guo Y.-L."/>
        </authorList>
    </citation>
    <scope>NUCLEOTIDE SEQUENCE [LARGE SCALE GENOMIC DNA]</scope>
    <source>
        <strain evidence="2">cv. MN47</strain>
    </source>
</reference>
<dbReference type="HOGENOM" id="CLU_084888_0_0_1"/>
<keyword evidence="2" id="KW-1185">Reference proteome</keyword>
<gene>
    <name evidence="1" type="ORF">ARALYDRAFT_472310</name>
</gene>
<dbReference type="InterPro" id="IPR008551">
    <property type="entry name" value="TANGO2"/>
</dbReference>
<dbReference type="PANTHER" id="PTHR17985">
    <property type="entry name" value="SER/THR-RICH PROTEIN T10 IN DGCR REGION"/>
    <property type="match status" value="1"/>
</dbReference>
<dbReference type="EMBL" id="GL348713">
    <property type="protein sequence ID" value="EFH66664.1"/>
    <property type="molecule type" value="Genomic_DNA"/>
</dbReference>
<accession>D7KJ52</accession>
<dbReference type="Proteomes" id="UP000008694">
    <property type="component" value="Unassembled WGS sequence"/>
</dbReference>
<dbReference type="Gramene" id="fgenesh2_kg.1__2264__AT1G20740.1">
    <property type="protein sequence ID" value="fgenesh2_kg.1__2264__AT1G20740.1"/>
    <property type="gene ID" value="fgenesh2_kg.1__2264__AT1G20740.1"/>
</dbReference>